<name>W5UTV3_9BACT</name>
<sequence>MKLKLLFAIPSSLLFISCAQNDPKIENKKPFQLDLNKIKSLTLQDYANSIPNNLNLPYYLNNKPLKDVLKTFKEILIFNQPLNFIEFPYNLSSNFVLNFDFKKAVIENNKIQNVILNIFDNKNRKSKISKIVSLKYNTTNDFGIKPKKLNNNFLSLYPTFIAFNLKDLNVKDFFEVPNYKENKDISFQITNSFADDYSGTLKLEIQILNKNKILDSKQFLFSGFQKISEQIPFEVEINTKKLLTEIPLTNLTNINKYYKDKIFNFIKNNLIFKSKNTNWATKIKDSEILVSNLLSKNQNYFLLNNLVFLDLKNLNNELFFDAKIIGNQLEITYNIFYAFANPYASFKNILNSSFVGIYNNFEIKKTIPLKNN</sequence>
<evidence type="ECO:0000313" key="2">
    <source>
        <dbReference type="Proteomes" id="UP000019229"/>
    </source>
</evidence>
<dbReference type="HOGENOM" id="CLU_743583_0_0_14"/>
<protein>
    <recommendedName>
        <fullName evidence="3">Lipoprotein</fullName>
    </recommendedName>
</protein>
<reference evidence="1 2" key="1">
    <citation type="journal article" date="2014" name="Genome Announc.">
        <title>Complete Genome Sequence of Mycoplasma bovoculi Strain M165/69T (ATCC 29104).</title>
        <authorList>
            <person name="Calcutt M.J."/>
            <person name="Foecking M.F."/>
        </authorList>
    </citation>
    <scope>NUCLEOTIDE SEQUENCE [LARGE SCALE GENOMIC DNA]</scope>
    <source>
        <strain evidence="1">M165/69</strain>
    </source>
</reference>
<keyword evidence="2" id="KW-1185">Reference proteome</keyword>
<organism evidence="1 2">
    <name type="scientific">Mesomycoplasma bovoculi M165/69</name>
    <dbReference type="NCBI Taxonomy" id="743966"/>
    <lineage>
        <taxon>Bacteria</taxon>
        <taxon>Bacillati</taxon>
        <taxon>Mycoplasmatota</taxon>
        <taxon>Mycoplasmoidales</taxon>
        <taxon>Metamycoplasmataceae</taxon>
        <taxon>Mesomycoplasma</taxon>
    </lineage>
</organism>
<dbReference type="RefSeq" id="WP_022935104.1">
    <property type="nucleotide sequence ID" value="NZ_CP007154.1"/>
</dbReference>
<dbReference type="EMBL" id="CP007154">
    <property type="protein sequence ID" value="AHH45526.1"/>
    <property type="molecule type" value="Genomic_DNA"/>
</dbReference>
<proteinExistence type="predicted"/>
<dbReference type="KEGG" id="mbc:MYB_02625"/>
<dbReference type="AlphaFoldDB" id="W5UTV3"/>
<dbReference type="PATRIC" id="fig|743966.3.peg.526"/>
<dbReference type="Proteomes" id="UP000019229">
    <property type="component" value="Chromosome"/>
</dbReference>
<evidence type="ECO:0008006" key="3">
    <source>
        <dbReference type="Google" id="ProtNLM"/>
    </source>
</evidence>
<dbReference type="STRING" id="743966.MYB_02625"/>
<dbReference type="PROSITE" id="PS51257">
    <property type="entry name" value="PROKAR_LIPOPROTEIN"/>
    <property type="match status" value="1"/>
</dbReference>
<evidence type="ECO:0000313" key="1">
    <source>
        <dbReference type="EMBL" id="AHH45526.1"/>
    </source>
</evidence>
<gene>
    <name evidence="1" type="ORF">MYB_02625</name>
</gene>
<accession>W5UTV3</accession>
<dbReference type="OrthoDB" id="387566at2"/>